<comment type="caution">
    <text evidence="1">The sequence shown here is derived from an EMBL/GenBank/DDBJ whole genome shotgun (WGS) entry which is preliminary data.</text>
</comment>
<name>A0A0F5L5I0_9HYPH</name>
<reference evidence="1 2" key="1">
    <citation type="submission" date="2015-03" db="EMBL/GenBank/DDBJ databases">
        <authorList>
            <person name="Hassan Y.I."/>
            <person name="Lepp D."/>
            <person name="Zhou T."/>
        </authorList>
    </citation>
    <scope>NUCLEOTIDE SEQUENCE [LARGE SCALE GENOMIC DNA]</scope>
    <source>
        <strain evidence="1 2">GH2-10</strain>
    </source>
</reference>
<accession>A0A0F5L5I0</accession>
<dbReference type="AlphaFoldDB" id="A0A0F5L5I0"/>
<gene>
    <name evidence="1" type="ORF">VW35_15235</name>
</gene>
<dbReference type="STRING" id="361041.VW35_15235"/>
<dbReference type="Proteomes" id="UP000033514">
    <property type="component" value="Unassembled WGS sequence"/>
</dbReference>
<evidence type="ECO:0000313" key="1">
    <source>
        <dbReference type="EMBL" id="KKB77490.1"/>
    </source>
</evidence>
<proteinExistence type="predicted"/>
<dbReference type="EMBL" id="LAJG01000025">
    <property type="protein sequence ID" value="KKB77490.1"/>
    <property type="molecule type" value="Genomic_DNA"/>
</dbReference>
<keyword evidence="2" id="KW-1185">Reference proteome</keyword>
<dbReference type="PATRIC" id="fig|361041.3.peg.2439"/>
<organism evidence="1 2">
    <name type="scientific">Devosia soli</name>
    <dbReference type="NCBI Taxonomy" id="361041"/>
    <lineage>
        <taxon>Bacteria</taxon>
        <taxon>Pseudomonadati</taxon>
        <taxon>Pseudomonadota</taxon>
        <taxon>Alphaproteobacteria</taxon>
        <taxon>Hyphomicrobiales</taxon>
        <taxon>Devosiaceae</taxon>
        <taxon>Devosia</taxon>
    </lineage>
</organism>
<sequence length="119" mass="13110">MPIGLLSMQKLALAAGLALLVSTIGTLAQDAEYRIVTRGPSSADIVGADEFFSFYPTDLCKRTASGDDTFTYSCPLDSRTDSFEFRRDDRSKHLVLLDLSIADDLAYEQSVDVLDGFFR</sequence>
<protein>
    <submittedName>
        <fullName evidence="1">Uncharacterized protein</fullName>
    </submittedName>
</protein>
<evidence type="ECO:0000313" key="2">
    <source>
        <dbReference type="Proteomes" id="UP000033514"/>
    </source>
</evidence>